<dbReference type="InterPro" id="IPR025857">
    <property type="entry name" value="MacB_PCD"/>
</dbReference>
<reference evidence="9" key="2">
    <citation type="submission" date="2011-10" db="EMBL/GenBank/DDBJ databases">
        <title>The Genome Sequence of Granulicatella elegans ATCC 700633.</title>
        <authorList>
            <consortium name="The Broad Institute Genome Sequencing Platform"/>
            <consortium name="The Broad Institute Genome Sequencing Center for Infectious Disease"/>
            <person name="Earl A."/>
            <person name="Ward D."/>
            <person name="Feldgarden M."/>
            <person name="Gevers D."/>
            <person name="Sibley C.D."/>
            <person name="Field T.R."/>
            <person name="Grinwis M."/>
            <person name="Eshaghurshan C.S."/>
            <person name="Surette M.G."/>
            <person name="Young S.K."/>
            <person name="Zeng Q."/>
            <person name="Gargeya S."/>
            <person name="Fitzgerald M."/>
            <person name="Haas B."/>
            <person name="Abouelleil A."/>
            <person name="Alvarado L."/>
            <person name="Arachchi H.M."/>
            <person name="Berlin A."/>
            <person name="Brown A."/>
            <person name="Chapman S.B."/>
            <person name="Chen Z."/>
            <person name="Dunbar C."/>
            <person name="Freedman E."/>
            <person name="Gearin G."/>
            <person name="Goldberg J."/>
            <person name="Griggs A."/>
            <person name="Gujja S."/>
            <person name="Heiman D."/>
            <person name="Howarth C."/>
            <person name="Larson L."/>
            <person name="Lui A."/>
            <person name="MacDonald P.J.P."/>
            <person name="Montmayeur A."/>
            <person name="Murphy C."/>
            <person name="Neiman D."/>
            <person name="Pearson M."/>
            <person name="Priest M."/>
            <person name="Roberts A."/>
            <person name="Saif S."/>
            <person name="Shea T."/>
            <person name="Shenoy N."/>
            <person name="Sisk P."/>
            <person name="Stolte C."/>
            <person name="Sykes S."/>
            <person name="Wortman J."/>
            <person name="Nusbaum C."/>
            <person name="Birren B."/>
        </authorList>
    </citation>
    <scope>NUCLEOTIDE SEQUENCE [LARGE SCALE GENOMIC DNA]</scope>
    <source>
        <strain evidence="9">ATCC 700633</strain>
    </source>
</reference>
<evidence type="ECO:0000256" key="5">
    <source>
        <dbReference type="ARBA" id="ARBA00023136"/>
    </source>
</evidence>
<protein>
    <submittedName>
        <fullName evidence="9">Uncharacterized protein</fullName>
    </submittedName>
</protein>
<dbReference type="InterPro" id="IPR003838">
    <property type="entry name" value="ABC3_permease_C"/>
</dbReference>
<feature type="transmembrane region" description="Helical" evidence="6">
    <location>
        <begin position="17"/>
        <end position="37"/>
    </location>
</feature>
<dbReference type="STRING" id="626369.HMPREF0446_00141"/>
<feature type="transmembrane region" description="Helical" evidence="6">
    <location>
        <begin position="327"/>
        <end position="350"/>
    </location>
</feature>
<feature type="domain" description="MacB-like periplasmic core" evidence="8">
    <location>
        <begin position="20"/>
        <end position="254"/>
    </location>
</feature>
<evidence type="ECO:0000256" key="4">
    <source>
        <dbReference type="ARBA" id="ARBA00022989"/>
    </source>
</evidence>
<dbReference type="InterPro" id="IPR050250">
    <property type="entry name" value="Macrolide_Exporter_MacB"/>
</dbReference>
<evidence type="ECO:0000256" key="3">
    <source>
        <dbReference type="ARBA" id="ARBA00022692"/>
    </source>
</evidence>
<evidence type="ECO:0000256" key="2">
    <source>
        <dbReference type="ARBA" id="ARBA00022475"/>
    </source>
</evidence>
<comment type="subcellular location">
    <subcellularLocation>
        <location evidence="1">Cell membrane</location>
        <topology evidence="1">Multi-pass membrane protein</topology>
    </subcellularLocation>
</comment>
<feature type="domain" description="ABC3 transporter permease C-terminal" evidence="7">
    <location>
        <begin position="290"/>
        <end position="409"/>
    </location>
</feature>
<dbReference type="Proteomes" id="UP000002939">
    <property type="component" value="Unassembled WGS sequence"/>
</dbReference>
<dbReference type="HOGENOM" id="CLU_039499_2_1_9"/>
<feature type="transmembrane region" description="Helical" evidence="6">
    <location>
        <begin position="284"/>
        <end position="306"/>
    </location>
</feature>
<dbReference type="Pfam" id="PF02687">
    <property type="entry name" value="FtsX"/>
    <property type="match status" value="1"/>
</dbReference>
<feature type="transmembrane region" description="Helical" evidence="6">
    <location>
        <begin position="392"/>
        <end position="412"/>
    </location>
</feature>
<keyword evidence="10" id="KW-1185">Reference proteome</keyword>
<evidence type="ECO:0000256" key="6">
    <source>
        <dbReference type="SAM" id="Phobius"/>
    </source>
</evidence>
<evidence type="ECO:0000259" key="7">
    <source>
        <dbReference type="Pfam" id="PF02687"/>
    </source>
</evidence>
<accession>D0BJK6</accession>
<keyword evidence="5 6" id="KW-0472">Membrane</keyword>
<dbReference type="PANTHER" id="PTHR30572:SF9">
    <property type="entry name" value="ABC TRANSPORTER PERMEASE PROTEIN"/>
    <property type="match status" value="1"/>
</dbReference>
<dbReference type="AlphaFoldDB" id="D0BJK6"/>
<keyword evidence="3 6" id="KW-0812">Transmembrane</keyword>
<reference evidence="9" key="1">
    <citation type="submission" date="2009-09" db="EMBL/GenBank/DDBJ databases">
        <authorList>
            <consortium name="The Broad Institute Genome Sequencing Platform"/>
            <person name="Ward D."/>
            <person name="Feldgarden M."/>
            <person name="Earl A."/>
            <person name="Young S.K."/>
            <person name="Zeng Q."/>
            <person name="Koehrsen M."/>
            <person name="Alvarado L."/>
            <person name="Berlin A."/>
            <person name="Bochicchio J."/>
            <person name="Borenstein D."/>
            <person name="Chapman S.B."/>
            <person name="Chen Z."/>
            <person name="Engels R."/>
            <person name="Freedman E."/>
            <person name="Gellesch M."/>
            <person name="Goldberg J."/>
            <person name="Griggs A."/>
            <person name="Gujja S."/>
            <person name="Heilman E."/>
            <person name="Heiman D."/>
            <person name="Hepburn T."/>
            <person name="Howarth C."/>
            <person name="Jen D."/>
            <person name="Larson L."/>
            <person name="Lewis B."/>
            <person name="Mehta T."/>
            <person name="Park D."/>
            <person name="Pearson M."/>
            <person name="Roberts A."/>
            <person name="Saif S."/>
            <person name="Shea T."/>
            <person name="Shenoy N."/>
            <person name="Sisk P."/>
            <person name="Stolte C."/>
            <person name="Sykes S."/>
            <person name="Thomson T."/>
            <person name="Walk T."/>
            <person name="White J."/>
            <person name="Yandava C."/>
            <person name="Sibley C.D."/>
            <person name="Field T.R."/>
            <person name="Grinwis M."/>
            <person name="Eshaghurshan C.S."/>
            <person name="Surette M.G."/>
            <person name="Haas B."/>
            <person name="Nusbaum C."/>
            <person name="Birren B."/>
        </authorList>
    </citation>
    <scope>NUCLEOTIDE SEQUENCE [LARGE SCALE GENOMIC DNA]</scope>
    <source>
        <strain evidence="9">ATCC 700633</strain>
    </source>
</reference>
<proteinExistence type="predicted"/>
<dbReference type="RefSeq" id="WP_006702414.1">
    <property type="nucleotide sequence ID" value="NZ_KI391971.1"/>
</dbReference>
<dbReference type="PROSITE" id="PS51257">
    <property type="entry name" value="PROKAR_LIPOPROTEIN"/>
    <property type="match status" value="1"/>
</dbReference>
<evidence type="ECO:0000313" key="10">
    <source>
        <dbReference type="Proteomes" id="UP000002939"/>
    </source>
</evidence>
<dbReference type="Pfam" id="PF12704">
    <property type="entry name" value="MacB_PCD"/>
    <property type="match status" value="1"/>
</dbReference>
<comment type="caution">
    <text evidence="9">The sequence shown here is derived from an EMBL/GenBank/DDBJ whole genome shotgun (WGS) entry which is preliminary data.</text>
</comment>
<evidence type="ECO:0000256" key="1">
    <source>
        <dbReference type="ARBA" id="ARBA00004651"/>
    </source>
</evidence>
<organism evidence="9 10">
    <name type="scientific">Granulicatella elegans ATCC 700633</name>
    <dbReference type="NCBI Taxonomy" id="626369"/>
    <lineage>
        <taxon>Bacteria</taxon>
        <taxon>Bacillati</taxon>
        <taxon>Bacillota</taxon>
        <taxon>Bacilli</taxon>
        <taxon>Lactobacillales</taxon>
        <taxon>Carnobacteriaceae</taxon>
        <taxon>Granulicatella</taxon>
    </lineage>
</organism>
<dbReference type="eggNOG" id="COG0577">
    <property type="taxonomic scope" value="Bacteria"/>
</dbReference>
<dbReference type="GO" id="GO:0022857">
    <property type="term" value="F:transmembrane transporter activity"/>
    <property type="evidence" value="ECO:0007669"/>
    <property type="project" value="TreeGrafter"/>
</dbReference>
<dbReference type="OrthoDB" id="9812886at2"/>
<dbReference type="EMBL" id="ACRF02000015">
    <property type="protein sequence ID" value="EEW93259.1"/>
    <property type="molecule type" value="Genomic_DNA"/>
</dbReference>
<name>D0BJK6_9LACT</name>
<evidence type="ECO:0000259" key="8">
    <source>
        <dbReference type="Pfam" id="PF12704"/>
    </source>
</evidence>
<keyword evidence="4 6" id="KW-1133">Transmembrane helix</keyword>
<keyword evidence="2" id="KW-1003">Cell membrane</keyword>
<sequence>MIKNAVLYIFRKRKKSLILITIFSVILACIFACMRLLSTTSTVQQQLKQTTTSSFEFRKKDGTSFSFKQVEEIKKVADNESLEKHYQTIAKLENHSVVTGEEKIQRDDIDEEMKNVVSLNSSSQVNREKLFSSGVFSLLKGKMIEATDVHKIMIHEELASKNQLNLGDTITLDVIQQETGEKKKVDYEIVGIFSGKKQETYTGLTSDFSENTVFTDYQSIHQLFTSELGEVVTGLNIYASSSEELLKMKQAIEALPFNWEEFVIEDQKQDFDDILESITGLQSMVQWMTIGILIAGAVVLSLMLMLSVRERIYEIGILLSIGIHKAWIIGKFFVELFLLTIPAVFVSLALGPMMVQQLMNGFISMDSEQSPLGNFISKGAQQGVITVFSQSYALLAIVIVFSLAVTLGIFLMKKPKEILSKMS</sequence>
<evidence type="ECO:0000313" key="9">
    <source>
        <dbReference type="EMBL" id="EEW93259.1"/>
    </source>
</evidence>
<gene>
    <name evidence="9" type="ORF">HMPREF0446_00141</name>
</gene>
<dbReference type="PANTHER" id="PTHR30572">
    <property type="entry name" value="MEMBRANE COMPONENT OF TRANSPORTER-RELATED"/>
    <property type="match status" value="1"/>
</dbReference>
<dbReference type="GO" id="GO:0005886">
    <property type="term" value="C:plasma membrane"/>
    <property type="evidence" value="ECO:0007669"/>
    <property type="project" value="UniProtKB-SubCell"/>
</dbReference>